<reference evidence="7 9" key="1">
    <citation type="journal article" date="2019" name="Microbiol. Resour. Announc.">
        <title>The Genome Sequence of the Halobacterium salinarum Type Strain Is Closely Related to That of Laboratory Strains NRC-1 and R1.</title>
        <authorList>
            <person name="Pfeiffer F."/>
            <person name="Marchfelder A."/>
            <person name="Habermann B."/>
            <person name="Dyall-Smith M.L."/>
        </authorList>
    </citation>
    <scope>NUCLEOTIDE SEQUENCE [LARGE SCALE GENOMIC DNA]</scope>
    <source>
        <strain evidence="7">91-R6</strain>
        <strain evidence="9">ATCC 33171 / DSM 3754 / JCM 8978 / NBRC 102687 / NCIMB 764 / 91-R6</strain>
    </source>
</reference>
<feature type="transmembrane region" description="Helical" evidence="5">
    <location>
        <begin position="190"/>
        <end position="209"/>
    </location>
</feature>
<dbReference type="GeneID" id="68693679"/>
<dbReference type="InterPro" id="IPR011020">
    <property type="entry name" value="HTTM-like"/>
</dbReference>
<organism evidence="7 9">
    <name type="scientific">Halobacterium salinarum (strain ATCC 33171 / DSM 3754 / JCM 8978 / NBRC 102687 / NCIMB 764 / 91-R6)</name>
    <dbReference type="NCBI Taxonomy" id="2597657"/>
    <lineage>
        <taxon>Archaea</taxon>
        <taxon>Methanobacteriati</taxon>
        <taxon>Methanobacteriota</taxon>
        <taxon>Stenosarchaea group</taxon>
        <taxon>Halobacteria</taxon>
        <taxon>Halobacteriales</taxon>
        <taxon>Halobacteriaceae</taxon>
        <taxon>Halobacterium</taxon>
    </lineage>
</organism>
<comment type="subcellular location">
    <subcellularLocation>
        <location evidence="1">Endomembrane system</location>
        <topology evidence="1">Multi-pass membrane protein</topology>
    </subcellularLocation>
</comment>
<feature type="transmembrane region" description="Helical" evidence="5">
    <location>
        <begin position="156"/>
        <end position="178"/>
    </location>
</feature>
<keyword evidence="4 5" id="KW-0472">Membrane</keyword>
<evidence type="ECO:0000256" key="3">
    <source>
        <dbReference type="ARBA" id="ARBA00022989"/>
    </source>
</evidence>
<reference evidence="8 10" key="2">
    <citation type="submission" date="2019-07" db="EMBL/GenBank/DDBJ databases">
        <title>Genomic Encyclopedia of Archaeal and Bacterial Type Strains, Phase II (KMG-II): from individual species to whole genera.</title>
        <authorList>
            <person name="Goeker M."/>
        </authorList>
    </citation>
    <scope>NUCLEOTIDE SEQUENCE [LARGE SCALE GENOMIC DNA]</scope>
    <source>
        <strain evidence="8 10">DSM 3754</strain>
    </source>
</reference>
<dbReference type="InterPro" id="IPR053934">
    <property type="entry name" value="HTTM_dom"/>
</dbReference>
<feature type="transmembrane region" description="Helical" evidence="5">
    <location>
        <begin position="20"/>
        <end position="37"/>
    </location>
</feature>
<feature type="transmembrane region" description="Helical" evidence="5">
    <location>
        <begin position="260"/>
        <end position="283"/>
    </location>
</feature>
<evidence type="ECO:0000259" key="6">
    <source>
        <dbReference type="SMART" id="SM00752"/>
    </source>
</evidence>
<evidence type="ECO:0000313" key="7">
    <source>
        <dbReference type="EMBL" id="QCC44714.1"/>
    </source>
</evidence>
<evidence type="ECO:0000313" key="8">
    <source>
        <dbReference type="EMBL" id="TYO75467.1"/>
    </source>
</evidence>
<evidence type="ECO:0000256" key="1">
    <source>
        <dbReference type="ARBA" id="ARBA00004127"/>
    </source>
</evidence>
<dbReference type="EMBL" id="VRYN01000005">
    <property type="protein sequence ID" value="TYO75467.1"/>
    <property type="molecule type" value="Genomic_DNA"/>
</dbReference>
<keyword evidence="2 5" id="KW-0812">Transmembrane</keyword>
<dbReference type="AlphaFoldDB" id="A0A4D6GSI8"/>
<keyword evidence="3 5" id="KW-1133">Transmembrane helix</keyword>
<sequence length="491" mass="52212">MRFRAAVASRLGVDTRSLAAFRVGLAVVVLVDLALRLQSLTAFYTDSGVLPRAVMRAQYPVVSRASLHMLSGAAWAQAALFAVTAVAAVALLVGYRSTAATFATGVLVVSMHARNPLVLNGGDLVLQMLFVWALGLPLGERWSVDAVDRGAWRDRVVSVATVGVLCQLVIIYTSNAVLKLRGDAWVSGTAVRTVFSLEMFVVGLGHVLSETPRLLVAFDRVWLVLLAGSVCLIVLTGWWRAAAAAVFAGMHLGMAATMQLGVFPLVAVVGLVPFVPGCVWEAAAAARPQRTVHPVRWIADQRERAPSVPVPSLPRSVRARARTAVTGVFVVLLVGQAAYTVVSVGGVETPVSVGPLDAGDAPPPRWYMFAPEPLSVDHWVKAPATTPGGGRIGAFAGGAFSWGKPPDVSAQYPSARWRKYVVNIADSDSRAVRAGLVAYLCRRSAAGTPHRRVTNVTVYDVRQPTRLGGSEPTHRRRIGAADCPVNAAERV</sequence>
<dbReference type="EMBL" id="CP038631">
    <property type="protein sequence ID" value="QCC44714.1"/>
    <property type="molecule type" value="Genomic_DNA"/>
</dbReference>
<dbReference type="InterPro" id="IPR052964">
    <property type="entry name" value="Sporulation_signal_mat"/>
</dbReference>
<dbReference type="Pfam" id="PF05090">
    <property type="entry name" value="HTTM"/>
    <property type="match status" value="1"/>
</dbReference>
<reference evidence="7" key="3">
    <citation type="journal article" name="MicrobiologyOpen">
        <title>Whole-genome comparison between the type strain of Halobacterium salinarum (DSM 3754(T)) and the laboratory strains R1 and NRC-1.</title>
        <authorList>
            <person name="Pfeiffer F."/>
            <person name="Losensky G."/>
            <person name="Marchfelder A."/>
            <person name="Habermann B."/>
            <person name="Dyall-Smith M."/>
        </authorList>
    </citation>
    <scope>NUCLEOTIDE SEQUENCE</scope>
    <source>
        <strain evidence="7">91-R6</strain>
    </source>
</reference>
<feature type="domain" description="HTTM-like" evidence="6">
    <location>
        <begin position="10"/>
        <end position="279"/>
    </location>
</feature>
<evidence type="ECO:0000313" key="9">
    <source>
        <dbReference type="Proteomes" id="UP000296216"/>
    </source>
</evidence>
<dbReference type="PANTHER" id="PTHR39535">
    <property type="entry name" value="SPORULATION-DELAYING PROTEIN SDPB"/>
    <property type="match status" value="1"/>
</dbReference>
<evidence type="ECO:0000256" key="2">
    <source>
        <dbReference type="ARBA" id="ARBA00022692"/>
    </source>
</evidence>
<dbReference type="GO" id="GO:0012505">
    <property type="term" value="C:endomembrane system"/>
    <property type="evidence" value="ECO:0007669"/>
    <property type="project" value="UniProtKB-SubCell"/>
</dbReference>
<feature type="transmembrane region" description="Helical" evidence="5">
    <location>
        <begin position="74"/>
        <end position="95"/>
    </location>
</feature>
<gene>
    <name evidence="8" type="ORF">APQ99_01963</name>
    <name evidence="7" type="ORF">HBSAL_05205</name>
</gene>
<dbReference type="PANTHER" id="PTHR39535:SF2">
    <property type="entry name" value="HTTM DOMAIN-CONTAINING PROTEIN"/>
    <property type="match status" value="1"/>
</dbReference>
<feature type="transmembrane region" description="Helical" evidence="5">
    <location>
        <begin position="221"/>
        <end position="248"/>
    </location>
</feature>
<accession>A0A4D6GSI8</accession>
<proteinExistence type="predicted"/>
<evidence type="ECO:0000256" key="4">
    <source>
        <dbReference type="ARBA" id="ARBA00023136"/>
    </source>
</evidence>
<evidence type="ECO:0000313" key="10">
    <source>
        <dbReference type="Proteomes" id="UP000323075"/>
    </source>
</evidence>
<dbReference type="Proteomes" id="UP000323075">
    <property type="component" value="Unassembled WGS sequence"/>
</dbReference>
<protein>
    <submittedName>
        <fullName evidence="7">VKGC domain protein</fullName>
    </submittedName>
    <submittedName>
        <fullName evidence="8">Vitamin K-dependent gamma-carboxylase</fullName>
    </submittedName>
</protein>
<evidence type="ECO:0000256" key="5">
    <source>
        <dbReference type="SAM" id="Phobius"/>
    </source>
</evidence>
<name>A0A4D6GSI8_HALS9</name>
<dbReference type="Proteomes" id="UP000296216">
    <property type="component" value="Chromosome"/>
</dbReference>
<dbReference type="RefSeq" id="WP_010902592.1">
    <property type="nucleotide sequence ID" value="NZ_VRYN01000005.1"/>
</dbReference>
<dbReference type="SMART" id="SM00752">
    <property type="entry name" value="HTTM"/>
    <property type="match status" value="1"/>
</dbReference>